<dbReference type="EMBL" id="CAJVPM010009504">
    <property type="protein sequence ID" value="CAG8564637.1"/>
    <property type="molecule type" value="Genomic_DNA"/>
</dbReference>
<evidence type="ECO:0000313" key="1">
    <source>
        <dbReference type="EMBL" id="CAG8564637.1"/>
    </source>
</evidence>
<keyword evidence="2" id="KW-1185">Reference proteome</keyword>
<feature type="non-terminal residue" evidence="1">
    <location>
        <position position="1"/>
    </location>
</feature>
<protein>
    <submittedName>
        <fullName evidence="1">9771_t:CDS:1</fullName>
    </submittedName>
</protein>
<reference evidence="1" key="1">
    <citation type="submission" date="2021-06" db="EMBL/GenBank/DDBJ databases">
        <authorList>
            <person name="Kallberg Y."/>
            <person name="Tangrot J."/>
            <person name="Rosling A."/>
        </authorList>
    </citation>
    <scope>NUCLEOTIDE SEQUENCE</scope>
    <source>
        <strain evidence="1">AU212A</strain>
    </source>
</reference>
<dbReference type="Proteomes" id="UP000789860">
    <property type="component" value="Unassembled WGS sequence"/>
</dbReference>
<evidence type="ECO:0000313" key="2">
    <source>
        <dbReference type="Proteomes" id="UP000789860"/>
    </source>
</evidence>
<organism evidence="1 2">
    <name type="scientific">Scutellospora calospora</name>
    <dbReference type="NCBI Taxonomy" id="85575"/>
    <lineage>
        <taxon>Eukaryota</taxon>
        <taxon>Fungi</taxon>
        <taxon>Fungi incertae sedis</taxon>
        <taxon>Mucoromycota</taxon>
        <taxon>Glomeromycotina</taxon>
        <taxon>Glomeromycetes</taxon>
        <taxon>Diversisporales</taxon>
        <taxon>Gigasporaceae</taxon>
        <taxon>Scutellospora</taxon>
    </lineage>
</organism>
<name>A0ACA9M9C7_9GLOM</name>
<accession>A0ACA9M9C7</accession>
<comment type="caution">
    <text evidence="1">The sequence shown here is derived from an EMBL/GenBank/DDBJ whole genome shotgun (WGS) entry which is preliminary data.</text>
</comment>
<gene>
    <name evidence="1" type="ORF">SCALOS_LOCUS5632</name>
</gene>
<sequence>EINYINTYFPSKSNIYNLNLSNLSEGTNSTQAKLLSTYQNIIKDSKDISEIEVSYLIVSCNIVDKLQTSSSVLDKNFSL</sequence>
<proteinExistence type="predicted"/>